<dbReference type="SMART" id="SM00033">
    <property type="entry name" value="CH"/>
    <property type="match status" value="1"/>
</dbReference>
<name>A0A060YPZ6_ONCMY</name>
<dbReference type="PANTHER" id="PTHR23167:SF46">
    <property type="entry name" value="EPS15 HOMOLOGY DOMAIN CONTAINING PROTEIN-BINDING PROTEIN 1, ISOFORM F"/>
    <property type="match status" value="1"/>
</dbReference>
<feature type="region of interest" description="Disordered" evidence="1">
    <location>
        <begin position="536"/>
        <end position="628"/>
    </location>
</feature>
<dbReference type="Pfam" id="PF00307">
    <property type="entry name" value="CH"/>
    <property type="match status" value="1"/>
</dbReference>
<feature type="compositionally biased region" description="Acidic residues" evidence="1">
    <location>
        <begin position="182"/>
        <end position="191"/>
    </location>
</feature>
<feature type="domain" description="Calponin-homology (CH)" evidence="2">
    <location>
        <begin position="644"/>
        <end position="737"/>
    </location>
</feature>
<feature type="region of interest" description="Disordered" evidence="1">
    <location>
        <begin position="133"/>
        <end position="201"/>
    </location>
</feature>
<reference evidence="3" key="2">
    <citation type="submission" date="2014-03" db="EMBL/GenBank/DDBJ databases">
        <authorList>
            <person name="Genoscope - CEA"/>
        </authorList>
    </citation>
    <scope>NUCLEOTIDE SEQUENCE</scope>
</reference>
<dbReference type="PROSITE" id="PS50021">
    <property type="entry name" value="CH"/>
    <property type="match status" value="1"/>
</dbReference>
<evidence type="ECO:0000313" key="4">
    <source>
        <dbReference type="Proteomes" id="UP000193380"/>
    </source>
</evidence>
<feature type="compositionally biased region" description="Low complexity" evidence="1">
    <location>
        <begin position="268"/>
        <end position="288"/>
    </location>
</feature>
<dbReference type="InterPro" id="IPR036872">
    <property type="entry name" value="CH_dom_sf"/>
</dbReference>
<evidence type="ECO:0000259" key="2">
    <source>
        <dbReference type="PROSITE" id="PS50021"/>
    </source>
</evidence>
<dbReference type="Proteomes" id="UP000193380">
    <property type="component" value="Unassembled WGS sequence"/>
</dbReference>
<reference evidence="3" key="1">
    <citation type="journal article" date="2014" name="Nat. Commun.">
        <title>The rainbow trout genome provides novel insights into evolution after whole-genome duplication in vertebrates.</title>
        <authorList>
            <person name="Berthelot C."/>
            <person name="Brunet F."/>
            <person name="Chalopin D."/>
            <person name="Juanchich A."/>
            <person name="Bernard M."/>
            <person name="Noel B."/>
            <person name="Bento P."/>
            <person name="Da Silva C."/>
            <person name="Labadie K."/>
            <person name="Alberti A."/>
            <person name="Aury J.M."/>
            <person name="Louis A."/>
            <person name="Dehais P."/>
            <person name="Bardou P."/>
            <person name="Montfort J."/>
            <person name="Klopp C."/>
            <person name="Cabau C."/>
            <person name="Gaspin C."/>
            <person name="Thorgaard G.H."/>
            <person name="Boussaha M."/>
            <person name="Quillet E."/>
            <person name="Guyomard R."/>
            <person name="Galiana D."/>
            <person name="Bobe J."/>
            <person name="Volff J.N."/>
            <person name="Genet C."/>
            <person name="Wincker P."/>
            <person name="Jaillon O."/>
            <person name="Roest Crollius H."/>
            <person name="Guiguen Y."/>
        </authorList>
    </citation>
    <scope>NUCLEOTIDE SEQUENCE [LARGE SCALE GENOMIC DNA]</scope>
</reference>
<dbReference type="InterPro" id="IPR001715">
    <property type="entry name" value="CH_dom"/>
</dbReference>
<dbReference type="EMBL" id="FR915658">
    <property type="protein sequence ID" value="CDQ93647.1"/>
    <property type="molecule type" value="Genomic_DNA"/>
</dbReference>
<sequence>ATAAERRGGREDWERSAYGETRAVTRKPAASTSAEWTEPEGEKVTRAHILALSFCHFFYAPGKQPDLNRLSLHVTPRAGVTLVSDSSVTLCYSHQPVHQSTSVLLSYFAASSLPSFIHCLFEMGSSMGCVRPPREGGHGFPPLSPNPKRRLRFRRRRKGKKHQKGGSSVGSEVESIRISNIPEEEDEEEEDKGTVTEATTASFKTMSDVGAKIANLTVPQAQTQSRLPLPSALCADSTSDSMGGLGGSRVLDVSPEPSPVWRRLSYPGAGSEEGGTSSTTDASSSQGQPSGNPTPDNPDNPDPAVPSQVHTTPGGGQVCKVREREQGVLERPCIRRPKKEREREKKREQEEKEVADEGGGWVAGTPGAAFNTPPEKERKGVVHIREVGGLLCVVRTVYPSDFGSPVWRGDSYHDNEVEVEVRAEPPAASPVTGNILKVQLSEEDIMRAEIAASCLNKTKVKEGTVTGNKVKLSEEDSRRAKMDARTAFLMGTQETTEVKELSLDKPAQVQEGLLIQNPFAFGYASDLLLTSPATGSATQVGRVGLTQRRDNMDTSGPSMTTNLTGTQETTKVEGPSLQDPLSSGYASDLPLTSPEAGGTTQGDWESSREGLDSATDSPLSPPQVPTKQFPQISEIYVSGESGDLTAKEKLLLWSQKASEGWPGLRCTNFSSSWSDGRMFNALLHRFRPDLIDMEVVAQQSNLDNLEQAFEIAESLGVTRLLDAEGNCLSVFRSAYFV</sequence>
<feature type="non-terminal residue" evidence="3">
    <location>
        <position position="1"/>
    </location>
</feature>
<feature type="compositionally biased region" description="Basic residues" evidence="1">
    <location>
        <begin position="147"/>
        <end position="164"/>
    </location>
</feature>
<feature type="region of interest" description="Disordered" evidence="1">
    <location>
        <begin position="231"/>
        <end position="374"/>
    </location>
</feature>
<dbReference type="PaxDb" id="8022-A0A060YPZ6"/>
<proteinExistence type="predicted"/>
<feature type="compositionally biased region" description="Polar residues" evidence="1">
    <location>
        <begin position="553"/>
        <end position="569"/>
    </location>
</feature>
<dbReference type="STRING" id="8022.A0A060YPZ6"/>
<dbReference type="InterPro" id="IPR050540">
    <property type="entry name" value="F-actin_Monoox_Mical"/>
</dbReference>
<feature type="region of interest" description="Disordered" evidence="1">
    <location>
        <begin position="1"/>
        <end position="38"/>
    </location>
</feature>
<dbReference type="PANTHER" id="PTHR23167">
    <property type="entry name" value="CALPONIN HOMOLOGY DOMAIN-CONTAINING PROTEIN DDB_G0272472-RELATED"/>
    <property type="match status" value="1"/>
</dbReference>
<gene>
    <name evidence="3" type="ORF">GSONMT00034106001</name>
</gene>
<protein>
    <recommendedName>
        <fullName evidence="2">Calponin-homology (CH) domain-containing protein</fullName>
    </recommendedName>
</protein>
<evidence type="ECO:0000313" key="3">
    <source>
        <dbReference type="EMBL" id="CDQ93647.1"/>
    </source>
</evidence>
<feature type="compositionally biased region" description="Pro residues" evidence="1">
    <location>
        <begin position="295"/>
        <end position="304"/>
    </location>
</feature>
<evidence type="ECO:0000256" key="1">
    <source>
        <dbReference type="SAM" id="MobiDB-lite"/>
    </source>
</evidence>
<dbReference type="SUPFAM" id="SSF47576">
    <property type="entry name" value="Calponin-homology domain, CH-domain"/>
    <property type="match status" value="1"/>
</dbReference>
<dbReference type="AlphaFoldDB" id="A0A060YPZ6"/>
<dbReference type="Gene3D" id="1.10.418.10">
    <property type="entry name" value="Calponin-like domain"/>
    <property type="match status" value="1"/>
</dbReference>
<organism evidence="3 4">
    <name type="scientific">Oncorhynchus mykiss</name>
    <name type="common">Rainbow trout</name>
    <name type="synonym">Salmo gairdneri</name>
    <dbReference type="NCBI Taxonomy" id="8022"/>
    <lineage>
        <taxon>Eukaryota</taxon>
        <taxon>Metazoa</taxon>
        <taxon>Chordata</taxon>
        <taxon>Craniata</taxon>
        <taxon>Vertebrata</taxon>
        <taxon>Euteleostomi</taxon>
        <taxon>Actinopterygii</taxon>
        <taxon>Neopterygii</taxon>
        <taxon>Teleostei</taxon>
        <taxon>Protacanthopterygii</taxon>
        <taxon>Salmoniformes</taxon>
        <taxon>Salmonidae</taxon>
        <taxon>Salmoninae</taxon>
        <taxon>Oncorhynchus</taxon>
    </lineage>
</organism>
<accession>A0A060YPZ6</accession>
<feature type="compositionally biased region" description="Basic and acidic residues" evidence="1">
    <location>
        <begin position="339"/>
        <end position="352"/>
    </location>
</feature>
<feature type="compositionally biased region" description="Basic and acidic residues" evidence="1">
    <location>
        <begin position="1"/>
        <end position="17"/>
    </location>
</feature>